<reference evidence="17" key="1">
    <citation type="submission" date="2020-06" db="EMBL/GenBank/DDBJ databases">
        <title>Draft genomic sequence of Geomonas sp. Red330.</title>
        <authorList>
            <person name="Itoh H."/>
            <person name="Zhenxing X."/>
            <person name="Ushijima N."/>
            <person name="Masuda Y."/>
            <person name="Shiratori Y."/>
            <person name="Senoo K."/>
        </authorList>
    </citation>
    <scope>NUCLEOTIDE SEQUENCE [LARGE SCALE GENOMIC DNA]</scope>
    <source>
        <strain evidence="17">Red330</strain>
    </source>
</reference>
<dbReference type="SMART" id="SM00387">
    <property type="entry name" value="HATPase_c"/>
    <property type="match status" value="1"/>
</dbReference>
<keyword evidence="17" id="KW-1185">Reference proteome</keyword>
<dbReference type="CDD" id="cd00082">
    <property type="entry name" value="HisKA"/>
    <property type="match status" value="1"/>
</dbReference>
<dbReference type="Proteomes" id="UP000556026">
    <property type="component" value="Unassembled WGS sequence"/>
</dbReference>
<evidence type="ECO:0000259" key="15">
    <source>
        <dbReference type="PROSITE" id="PS50839"/>
    </source>
</evidence>
<evidence type="ECO:0000313" key="16">
    <source>
        <dbReference type="EMBL" id="GFO59208.1"/>
    </source>
</evidence>
<dbReference type="NCBIfam" id="TIGR00229">
    <property type="entry name" value="sensory_box"/>
    <property type="match status" value="2"/>
</dbReference>
<keyword evidence="6 11" id="KW-0812">Transmembrane</keyword>
<sequence length="840" mass="93482">MDDASKAAHSSIKLPSLIRRRRDGLRAFSVALLVWLVLCALGCLAGGRWYQGYLVDRLRLSAAHLLGTKGTALSAAINRRLALLEGLHTFSEANVVAADFGRRFETYAAGLHAGARDVRIFAVAPGGVIRYLYPVEGNELARDLDLFRDPHTRADALRTLKTRGITLSDPYELRQGGLGMVARKSVYDRGRFWGLATVGLNVPSILSEARLDEESRFALALRDHSGRTFYGASATFSAAPVRLDVELPEGHWELAAVPKGGWQAAVRNDLLWFQAGVALAALCLAGIVSLVYERQCRLGAAVAQRTAALEESEEYNRALFELSPTGLALCRMDGRLVDVNQAFAGMLGLDVEEVLGHSYWEYTPQRYHDQEREQLDRLEKAGRYGPYEKELIGKSGQVQVRLQGRLVEHNGERFIWSSIEDVTDQKKVQADLRREHRFSEGLIDSLPGVFYLYDENLKFLRWNKNLERVLGYTHEEIAALSPLDLFADDERELLQTKIRDVFSRGASHVEAYFCTKEGERIPYFFTGLKTEIDECSCLIGIGIDISARKELERELTEMNATLETRVAERTRQLQESRVELECLVEDLKEKSDQLAAANEKLQEVDRLKSMFIASMSHELRTPLNSVIGYSSIIVNEWLGPLLPLQKENLAIVLRAGKHLLSLINDVIDVSKIEAGQIEVRPEEFDLFDLVTEAVQQLEPDIRRKGLELRVVNVHQVLMSDRRRLLQATLNILSNAMKYTEAGSIELAVLPGEGWVEVAVSDTGIGISEQEAALIFQPFQRLDSALRGTVSGTGLGLYLTAKLVTEVLRGSIRFTSKPGSGSTFTIHVPLKAGAEPAPEGA</sequence>
<dbReference type="InterPro" id="IPR003661">
    <property type="entry name" value="HisK_dim/P_dom"/>
</dbReference>
<dbReference type="Gene3D" id="3.30.565.10">
    <property type="entry name" value="Histidine kinase-like ATPase, C-terminal domain"/>
    <property type="match status" value="1"/>
</dbReference>
<keyword evidence="10" id="KW-0175">Coiled coil</keyword>
<dbReference type="InterPro" id="IPR000700">
    <property type="entry name" value="PAS-assoc_C"/>
</dbReference>
<evidence type="ECO:0000256" key="4">
    <source>
        <dbReference type="ARBA" id="ARBA00022553"/>
    </source>
</evidence>
<dbReference type="InterPro" id="IPR036097">
    <property type="entry name" value="HisK_dim/P_sf"/>
</dbReference>
<feature type="domain" description="Histidine kinase" evidence="12">
    <location>
        <begin position="614"/>
        <end position="831"/>
    </location>
</feature>
<evidence type="ECO:0000256" key="6">
    <source>
        <dbReference type="ARBA" id="ARBA00022692"/>
    </source>
</evidence>
<evidence type="ECO:0000256" key="9">
    <source>
        <dbReference type="ARBA" id="ARBA00023136"/>
    </source>
</evidence>
<dbReference type="SUPFAM" id="SSF55785">
    <property type="entry name" value="PYP-like sensor domain (PAS domain)"/>
    <property type="match status" value="2"/>
</dbReference>
<dbReference type="InterPro" id="IPR006189">
    <property type="entry name" value="CHASE_dom"/>
</dbReference>
<feature type="coiled-coil region" evidence="10">
    <location>
        <begin position="548"/>
        <end position="607"/>
    </location>
</feature>
<dbReference type="Pfam" id="PF13426">
    <property type="entry name" value="PAS_9"/>
    <property type="match status" value="2"/>
</dbReference>
<dbReference type="PRINTS" id="PR00344">
    <property type="entry name" value="BCTRLSENSOR"/>
</dbReference>
<proteinExistence type="predicted"/>
<dbReference type="SMART" id="SM00388">
    <property type="entry name" value="HisKA"/>
    <property type="match status" value="1"/>
</dbReference>
<dbReference type="PANTHER" id="PTHR43047">
    <property type="entry name" value="TWO-COMPONENT HISTIDINE PROTEIN KINASE"/>
    <property type="match status" value="1"/>
</dbReference>
<dbReference type="Gene3D" id="3.30.450.350">
    <property type="entry name" value="CHASE domain"/>
    <property type="match status" value="1"/>
</dbReference>
<keyword evidence="7" id="KW-0418">Kinase</keyword>
<evidence type="ECO:0000259" key="13">
    <source>
        <dbReference type="PROSITE" id="PS50112"/>
    </source>
</evidence>
<dbReference type="Pfam" id="PF02518">
    <property type="entry name" value="HATPase_c"/>
    <property type="match status" value="1"/>
</dbReference>
<organism evidence="16 17">
    <name type="scientific">Geomonas silvestris</name>
    <dbReference type="NCBI Taxonomy" id="2740184"/>
    <lineage>
        <taxon>Bacteria</taxon>
        <taxon>Pseudomonadati</taxon>
        <taxon>Thermodesulfobacteriota</taxon>
        <taxon>Desulfuromonadia</taxon>
        <taxon>Geobacterales</taxon>
        <taxon>Geobacteraceae</taxon>
        <taxon>Geomonas</taxon>
    </lineage>
</organism>
<dbReference type="PROSITE" id="PS50113">
    <property type="entry name" value="PAC"/>
    <property type="match status" value="1"/>
</dbReference>
<comment type="caution">
    <text evidence="16">The sequence shown here is derived from an EMBL/GenBank/DDBJ whole genome shotgun (WGS) entry which is preliminary data.</text>
</comment>
<evidence type="ECO:0000256" key="1">
    <source>
        <dbReference type="ARBA" id="ARBA00000085"/>
    </source>
</evidence>
<dbReference type="CDD" id="cd00130">
    <property type="entry name" value="PAS"/>
    <property type="match status" value="2"/>
</dbReference>
<evidence type="ECO:0000256" key="5">
    <source>
        <dbReference type="ARBA" id="ARBA00022679"/>
    </source>
</evidence>
<keyword evidence="9 11" id="KW-0472">Membrane</keyword>
<dbReference type="Gene3D" id="3.30.450.20">
    <property type="entry name" value="PAS domain"/>
    <property type="match status" value="2"/>
</dbReference>
<dbReference type="GO" id="GO:0016020">
    <property type="term" value="C:membrane"/>
    <property type="evidence" value="ECO:0007669"/>
    <property type="project" value="UniProtKB-SubCell"/>
</dbReference>
<evidence type="ECO:0000313" key="17">
    <source>
        <dbReference type="Proteomes" id="UP000556026"/>
    </source>
</evidence>
<name>A0A6V8MGU9_9BACT</name>
<dbReference type="Pfam" id="PF00512">
    <property type="entry name" value="HisKA"/>
    <property type="match status" value="1"/>
</dbReference>
<evidence type="ECO:0000256" key="2">
    <source>
        <dbReference type="ARBA" id="ARBA00004370"/>
    </source>
</evidence>
<keyword evidence="8 11" id="KW-1133">Transmembrane helix</keyword>
<dbReference type="EC" id="2.7.13.3" evidence="3"/>
<feature type="domain" description="PAS" evidence="13">
    <location>
        <begin position="312"/>
        <end position="382"/>
    </location>
</feature>
<dbReference type="InterPro" id="IPR004358">
    <property type="entry name" value="Sig_transdc_His_kin-like_C"/>
</dbReference>
<feature type="domain" description="CHASE" evidence="15">
    <location>
        <begin position="128"/>
        <end position="255"/>
    </location>
</feature>
<comment type="catalytic activity">
    <reaction evidence="1">
        <text>ATP + protein L-histidine = ADP + protein N-phospho-L-histidine.</text>
        <dbReference type="EC" id="2.7.13.3"/>
    </reaction>
</comment>
<evidence type="ECO:0000256" key="3">
    <source>
        <dbReference type="ARBA" id="ARBA00012438"/>
    </source>
</evidence>
<dbReference type="Gene3D" id="1.10.287.130">
    <property type="match status" value="1"/>
</dbReference>
<dbReference type="GO" id="GO:0000155">
    <property type="term" value="F:phosphorelay sensor kinase activity"/>
    <property type="evidence" value="ECO:0007669"/>
    <property type="project" value="InterPro"/>
</dbReference>
<gene>
    <name evidence="16" type="ORF">GMST_15330</name>
</gene>
<dbReference type="SMART" id="SM00091">
    <property type="entry name" value="PAS"/>
    <property type="match status" value="2"/>
</dbReference>
<protein>
    <recommendedName>
        <fullName evidence="3">histidine kinase</fullName>
        <ecNumber evidence="3">2.7.13.3</ecNumber>
    </recommendedName>
</protein>
<dbReference type="PROSITE" id="PS50109">
    <property type="entry name" value="HIS_KIN"/>
    <property type="match status" value="1"/>
</dbReference>
<evidence type="ECO:0000256" key="10">
    <source>
        <dbReference type="SAM" id="Coils"/>
    </source>
</evidence>
<feature type="domain" description="PAS" evidence="13">
    <location>
        <begin position="442"/>
        <end position="505"/>
    </location>
</feature>
<dbReference type="Pfam" id="PF03924">
    <property type="entry name" value="CHASE"/>
    <property type="match status" value="1"/>
</dbReference>
<dbReference type="InterPro" id="IPR000014">
    <property type="entry name" value="PAS"/>
</dbReference>
<evidence type="ECO:0000256" key="8">
    <source>
        <dbReference type="ARBA" id="ARBA00022989"/>
    </source>
</evidence>
<feature type="transmembrane region" description="Helical" evidence="11">
    <location>
        <begin position="27"/>
        <end position="50"/>
    </location>
</feature>
<feature type="domain" description="PAC" evidence="14">
    <location>
        <begin position="507"/>
        <end position="557"/>
    </location>
</feature>
<evidence type="ECO:0000259" key="12">
    <source>
        <dbReference type="PROSITE" id="PS50109"/>
    </source>
</evidence>
<keyword evidence="5" id="KW-0808">Transferase</keyword>
<evidence type="ECO:0000256" key="11">
    <source>
        <dbReference type="SAM" id="Phobius"/>
    </source>
</evidence>
<dbReference type="SUPFAM" id="SSF47384">
    <property type="entry name" value="Homodimeric domain of signal transducing histidine kinase"/>
    <property type="match status" value="1"/>
</dbReference>
<dbReference type="AlphaFoldDB" id="A0A6V8MGU9"/>
<dbReference type="SMART" id="SM01079">
    <property type="entry name" value="CHASE"/>
    <property type="match status" value="1"/>
</dbReference>
<evidence type="ECO:0000256" key="7">
    <source>
        <dbReference type="ARBA" id="ARBA00022777"/>
    </source>
</evidence>
<dbReference type="InterPro" id="IPR036890">
    <property type="entry name" value="HATPase_C_sf"/>
</dbReference>
<comment type="subcellular location">
    <subcellularLocation>
        <location evidence="2">Membrane</location>
    </subcellularLocation>
</comment>
<dbReference type="SUPFAM" id="SSF55874">
    <property type="entry name" value="ATPase domain of HSP90 chaperone/DNA topoisomerase II/histidine kinase"/>
    <property type="match status" value="1"/>
</dbReference>
<dbReference type="InterPro" id="IPR042240">
    <property type="entry name" value="CHASE_sf"/>
</dbReference>
<dbReference type="PROSITE" id="PS50112">
    <property type="entry name" value="PAS"/>
    <property type="match status" value="2"/>
</dbReference>
<dbReference type="EMBL" id="BLXX01000003">
    <property type="protein sequence ID" value="GFO59208.1"/>
    <property type="molecule type" value="Genomic_DNA"/>
</dbReference>
<accession>A0A6V8MGU9</accession>
<keyword evidence="4" id="KW-0597">Phosphoprotein</keyword>
<evidence type="ECO:0000259" key="14">
    <source>
        <dbReference type="PROSITE" id="PS50113"/>
    </source>
</evidence>
<dbReference type="InterPro" id="IPR035965">
    <property type="entry name" value="PAS-like_dom_sf"/>
</dbReference>
<dbReference type="PROSITE" id="PS50839">
    <property type="entry name" value="CHASE"/>
    <property type="match status" value="1"/>
</dbReference>
<dbReference type="InterPro" id="IPR003594">
    <property type="entry name" value="HATPase_dom"/>
</dbReference>
<dbReference type="InterPro" id="IPR005467">
    <property type="entry name" value="His_kinase_dom"/>
</dbReference>